<dbReference type="Proteomes" id="UP000316426">
    <property type="component" value="Chromosome"/>
</dbReference>
<dbReference type="AlphaFoldDB" id="A0A518KE48"/>
<keyword evidence="1" id="KW-0175">Coiled coil</keyword>
<gene>
    <name evidence="4" type="ORF">Spa11_42730</name>
</gene>
<feature type="chain" id="PRO_5022114544" evidence="3">
    <location>
        <begin position="21"/>
        <end position="157"/>
    </location>
</feature>
<reference evidence="4 5" key="1">
    <citation type="submission" date="2019-02" db="EMBL/GenBank/DDBJ databases">
        <title>Deep-cultivation of Planctomycetes and their phenomic and genomic characterization uncovers novel biology.</title>
        <authorList>
            <person name="Wiegand S."/>
            <person name="Jogler M."/>
            <person name="Boedeker C."/>
            <person name="Pinto D."/>
            <person name="Vollmers J."/>
            <person name="Rivas-Marin E."/>
            <person name="Kohn T."/>
            <person name="Peeters S.H."/>
            <person name="Heuer A."/>
            <person name="Rast P."/>
            <person name="Oberbeckmann S."/>
            <person name="Bunk B."/>
            <person name="Jeske O."/>
            <person name="Meyerdierks A."/>
            <person name="Storesund J.E."/>
            <person name="Kallscheuer N."/>
            <person name="Luecker S."/>
            <person name="Lage O.M."/>
            <person name="Pohl T."/>
            <person name="Merkel B.J."/>
            <person name="Hornburger P."/>
            <person name="Mueller R.-W."/>
            <person name="Bruemmer F."/>
            <person name="Labrenz M."/>
            <person name="Spormann A.M."/>
            <person name="Op den Camp H."/>
            <person name="Overmann J."/>
            <person name="Amann R."/>
            <person name="Jetten M.S.M."/>
            <person name="Mascher T."/>
            <person name="Medema M.H."/>
            <person name="Devos D.P."/>
            <person name="Kaster A.-K."/>
            <person name="Ovreas L."/>
            <person name="Rohde M."/>
            <person name="Galperin M.Y."/>
            <person name="Jogler C."/>
        </authorList>
    </citation>
    <scope>NUCLEOTIDE SEQUENCE [LARGE SCALE GENOMIC DNA]</scope>
    <source>
        <strain evidence="4 5">Spa11</strain>
    </source>
</reference>
<name>A0A518KE48_9BACT</name>
<evidence type="ECO:0000256" key="3">
    <source>
        <dbReference type="SAM" id="SignalP"/>
    </source>
</evidence>
<dbReference type="KEGG" id="bmei:Spa11_42730"/>
<dbReference type="RefSeq" id="WP_145116405.1">
    <property type="nucleotide sequence ID" value="NZ_CP036349.1"/>
</dbReference>
<dbReference type="EMBL" id="CP036349">
    <property type="protein sequence ID" value="QDV76049.1"/>
    <property type="molecule type" value="Genomic_DNA"/>
</dbReference>
<organism evidence="4 5">
    <name type="scientific">Botrimarina mediterranea</name>
    <dbReference type="NCBI Taxonomy" id="2528022"/>
    <lineage>
        <taxon>Bacteria</taxon>
        <taxon>Pseudomonadati</taxon>
        <taxon>Planctomycetota</taxon>
        <taxon>Planctomycetia</taxon>
        <taxon>Pirellulales</taxon>
        <taxon>Lacipirellulaceae</taxon>
        <taxon>Botrimarina</taxon>
    </lineage>
</organism>
<protein>
    <submittedName>
        <fullName evidence="4">Uncharacterized protein</fullName>
    </submittedName>
</protein>
<evidence type="ECO:0000256" key="1">
    <source>
        <dbReference type="SAM" id="Coils"/>
    </source>
</evidence>
<proteinExistence type="predicted"/>
<keyword evidence="3" id="KW-0732">Signal</keyword>
<accession>A0A518KE48</accession>
<feature type="region of interest" description="Disordered" evidence="2">
    <location>
        <begin position="56"/>
        <end position="76"/>
    </location>
</feature>
<keyword evidence="5" id="KW-1185">Reference proteome</keyword>
<evidence type="ECO:0000256" key="2">
    <source>
        <dbReference type="SAM" id="MobiDB-lite"/>
    </source>
</evidence>
<feature type="signal peptide" evidence="3">
    <location>
        <begin position="1"/>
        <end position="20"/>
    </location>
</feature>
<evidence type="ECO:0000313" key="5">
    <source>
        <dbReference type="Proteomes" id="UP000316426"/>
    </source>
</evidence>
<sequence precursor="true">MLRSIVAVAVTLTAASFAEAQQTSAYRPQTAMGALGQTGVLYPSAPAGYRVAATNGGGAQRTRPIGNSAKPFNMTNSGPTISPYLNLFRGDDQRSAPNYYTFVRPMQDQADAVRQQQMQMQQLQRQVQQTSYAAPSSSTAGGARYGDTGHYYGGWKR</sequence>
<evidence type="ECO:0000313" key="4">
    <source>
        <dbReference type="EMBL" id="QDV76049.1"/>
    </source>
</evidence>
<feature type="coiled-coil region" evidence="1">
    <location>
        <begin position="106"/>
        <end position="133"/>
    </location>
</feature>